<dbReference type="SUPFAM" id="SSF103473">
    <property type="entry name" value="MFS general substrate transporter"/>
    <property type="match status" value="1"/>
</dbReference>
<keyword evidence="3 5" id="KW-1133">Transmembrane helix</keyword>
<sequence length="392" mass="38131">MSTVLRSPRWSTTALFLVSGLSFGGFLVRAPSLKVQHGLGDTAFGLLSVLFGVVAIATMRAIAPLLRRLGSAAVARVAVVALPLTVVVLGAVPSTAAYVAAIALVAAANGALDASMNATAVATEQRLGRPILSGCHAAWSVGTTVAMLAGAATLGARVPTAAHLSAAAMVTVPIGIVAGRRLVADTSSHGSAAGTPAPAWTPALLRVGLVGTVLMVAEGAALGWSAVLLHEVRGASLALGATAATAFTAAQTAVRLVGDRGRAAWGDARLFRVGAVVGAAGLGAAALVPDPRAAIAGFALLGLGGATLVPIAYAETGRQDPSGQSAARLSPFVYGGVLAGPAAIGLAAGVVGLAPAIALVAPLLAATAAVFPGASTVTAASRATSVATAPEV</sequence>
<evidence type="ECO:0000256" key="1">
    <source>
        <dbReference type="ARBA" id="ARBA00004141"/>
    </source>
</evidence>
<feature type="transmembrane region" description="Helical" evidence="5">
    <location>
        <begin position="235"/>
        <end position="258"/>
    </location>
</feature>
<feature type="transmembrane region" description="Helical" evidence="5">
    <location>
        <begin position="137"/>
        <end position="156"/>
    </location>
</feature>
<keyword evidence="2 5" id="KW-0812">Transmembrane</keyword>
<comment type="caution">
    <text evidence="6">The sequence shown here is derived from an EMBL/GenBank/DDBJ whole genome shotgun (WGS) entry which is preliminary data.</text>
</comment>
<dbReference type="PANTHER" id="PTHR23514">
    <property type="entry name" value="BYPASS OF STOP CODON PROTEIN 6"/>
    <property type="match status" value="1"/>
</dbReference>
<feature type="transmembrane region" description="Helical" evidence="5">
    <location>
        <begin position="12"/>
        <end position="30"/>
    </location>
</feature>
<evidence type="ECO:0000256" key="5">
    <source>
        <dbReference type="SAM" id="Phobius"/>
    </source>
</evidence>
<feature type="transmembrane region" description="Helical" evidence="5">
    <location>
        <begin position="162"/>
        <end position="183"/>
    </location>
</feature>
<evidence type="ECO:0000256" key="4">
    <source>
        <dbReference type="ARBA" id="ARBA00023136"/>
    </source>
</evidence>
<dbReference type="RefSeq" id="WP_289454312.1">
    <property type="nucleotide sequence ID" value="NZ_JAUCGQ010000001.1"/>
</dbReference>
<feature type="transmembrane region" description="Helical" evidence="5">
    <location>
        <begin position="98"/>
        <end position="116"/>
    </location>
</feature>
<comment type="subcellular location">
    <subcellularLocation>
        <location evidence="1">Membrane</location>
        <topology evidence="1">Multi-pass membrane protein</topology>
    </subcellularLocation>
</comment>
<keyword evidence="4 5" id="KW-0472">Membrane</keyword>
<name>A0ABT7SER8_9CELL</name>
<proteinExistence type="predicted"/>
<reference evidence="6 7" key="1">
    <citation type="submission" date="2023-06" db="EMBL/GenBank/DDBJ databases">
        <title>Cellulomonas sp. MW4 Whole genome sequence.</title>
        <authorList>
            <person name="Park S."/>
        </authorList>
    </citation>
    <scope>NUCLEOTIDE SEQUENCE [LARGE SCALE GENOMIC DNA]</scope>
    <source>
        <strain evidence="6 7">MW4</strain>
    </source>
</reference>
<keyword evidence="7" id="KW-1185">Reference proteome</keyword>
<feature type="transmembrane region" description="Helical" evidence="5">
    <location>
        <begin position="204"/>
        <end position="229"/>
    </location>
</feature>
<feature type="transmembrane region" description="Helical" evidence="5">
    <location>
        <begin position="42"/>
        <end position="62"/>
    </location>
</feature>
<feature type="transmembrane region" description="Helical" evidence="5">
    <location>
        <begin position="74"/>
        <end position="92"/>
    </location>
</feature>
<accession>A0ABT7SER8</accession>
<feature type="transmembrane region" description="Helical" evidence="5">
    <location>
        <begin position="353"/>
        <end position="374"/>
    </location>
</feature>
<organism evidence="6 7">
    <name type="scientific">Cellulomonas alba</name>
    <dbReference type="NCBI Taxonomy" id="3053467"/>
    <lineage>
        <taxon>Bacteria</taxon>
        <taxon>Bacillati</taxon>
        <taxon>Actinomycetota</taxon>
        <taxon>Actinomycetes</taxon>
        <taxon>Micrococcales</taxon>
        <taxon>Cellulomonadaceae</taxon>
        <taxon>Cellulomonas</taxon>
    </lineage>
</organism>
<protein>
    <recommendedName>
        <fullName evidence="8">MFS transporter</fullName>
    </recommendedName>
</protein>
<gene>
    <name evidence="6" type="ORF">QRT04_06310</name>
</gene>
<dbReference type="Proteomes" id="UP001529338">
    <property type="component" value="Unassembled WGS sequence"/>
</dbReference>
<feature type="transmembrane region" description="Helical" evidence="5">
    <location>
        <begin position="326"/>
        <end position="347"/>
    </location>
</feature>
<evidence type="ECO:0000256" key="3">
    <source>
        <dbReference type="ARBA" id="ARBA00022989"/>
    </source>
</evidence>
<dbReference type="PANTHER" id="PTHR23514:SF13">
    <property type="entry name" value="INNER MEMBRANE PROTEIN YBJJ"/>
    <property type="match status" value="1"/>
</dbReference>
<dbReference type="InterPro" id="IPR036259">
    <property type="entry name" value="MFS_trans_sf"/>
</dbReference>
<evidence type="ECO:0008006" key="8">
    <source>
        <dbReference type="Google" id="ProtNLM"/>
    </source>
</evidence>
<evidence type="ECO:0000256" key="2">
    <source>
        <dbReference type="ARBA" id="ARBA00022692"/>
    </source>
</evidence>
<feature type="transmembrane region" description="Helical" evidence="5">
    <location>
        <begin position="270"/>
        <end position="288"/>
    </location>
</feature>
<dbReference type="EMBL" id="JAUCGQ010000001">
    <property type="protein sequence ID" value="MDM7854539.1"/>
    <property type="molecule type" value="Genomic_DNA"/>
</dbReference>
<dbReference type="InterPro" id="IPR051788">
    <property type="entry name" value="MFS_Transporter"/>
</dbReference>
<feature type="transmembrane region" description="Helical" evidence="5">
    <location>
        <begin position="294"/>
        <end position="314"/>
    </location>
</feature>
<evidence type="ECO:0000313" key="6">
    <source>
        <dbReference type="EMBL" id="MDM7854539.1"/>
    </source>
</evidence>
<evidence type="ECO:0000313" key="7">
    <source>
        <dbReference type="Proteomes" id="UP001529338"/>
    </source>
</evidence>